<dbReference type="AlphaFoldDB" id="A0A433D6J7"/>
<evidence type="ECO:0000256" key="1">
    <source>
        <dbReference type="SAM" id="MobiDB-lite"/>
    </source>
</evidence>
<dbReference type="Proteomes" id="UP000268093">
    <property type="component" value="Unassembled WGS sequence"/>
</dbReference>
<name>A0A433D6J7_9FUNG</name>
<dbReference type="OrthoDB" id="2441193at2759"/>
<keyword evidence="3" id="KW-1185">Reference proteome</keyword>
<evidence type="ECO:0000313" key="2">
    <source>
        <dbReference type="EMBL" id="RUP46476.1"/>
    </source>
</evidence>
<feature type="region of interest" description="Disordered" evidence="1">
    <location>
        <begin position="231"/>
        <end position="268"/>
    </location>
</feature>
<gene>
    <name evidence="2" type="ORF">BC936DRAFT_146910</name>
</gene>
<sequence>MVFRKFIQFFEFSNNPLLDPTNSEGFLQVHIYGLLIDSLFLDMDDIKIVPGEIGSRAVAYRKNVQRQLGTKKKYSLKMDAAVRMRDAWAGEILTLESGRCDSLEGQTKFLQDRYKLARELKDQIDYLYASLPSQHKKKIADLEVFGVLTSGIEGTVYVMNLPCSGVYKFSKLFHFELPQTFQGLGKLIKVVMRLLTLKQRVRAVVNLLGEISQKVSLDTLSNESMWSPVTKMKAPIRETPSTPSRAPTKVSLHKVKKKADVLESDSDD</sequence>
<reference evidence="2 3" key="1">
    <citation type="journal article" date="2018" name="New Phytol.">
        <title>Phylogenomics of Endogonaceae and evolution of mycorrhizas within Mucoromycota.</title>
        <authorList>
            <person name="Chang Y."/>
            <person name="Desiro A."/>
            <person name="Na H."/>
            <person name="Sandor L."/>
            <person name="Lipzen A."/>
            <person name="Clum A."/>
            <person name="Barry K."/>
            <person name="Grigoriev I.V."/>
            <person name="Martin F.M."/>
            <person name="Stajich J.E."/>
            <person name="Smith M.E."/>
            <person name="Bonito G."/>
            <person name="Spatafora J.W."/>
        </authorList>
    </citation>
    <scope>NUCLEOTIDE SEQUENCE [LARGE SCALE GENOMIC DNA]</scope>
    <source>
        <strain evidence="2 3">GMNB39</strain>
    </source>
</reference>
<proteinExistence type="predicted"/>
<protein>
    <submittedName>
        <fullName evidence="2">Uncharacterized protein</fullName>
    </submittedName>
</protein>
<comment type="caution">
    <text evidence="2">The sequence shown here is derived from an EMBL/GenBank/DDBJ whole genome shotgun (WGS) entry which is preliminary data.</text>
</comment>
<evidence type="ECO:0000313" key="3">
    <source>
        <dbReference type="Proteomes" id="UP000268093"/>
    </source>
</evidence>
<accession>A0A433D6J7</accession>
<organism evidence="2 3">
    <name type="scientific">Jimgerdemannia flammicorona</name>
    <dbReference type="NCBI Taxonomy" id="994334"/>
    <lineage>
        <taxon>Eukaryota</taxon>
        <taxon>Fungi</taxon>
        <taxon>Fungi incertae sedis</taxon>
        <taxon>Mucoromycota</taxon>
        <taxon>Mucoromycotina</taxon>
        <taxon>Endogonomycetes</taxon>
        <taxon>Endogonales</taxon>
        <taxon>Endogonaceae</taxon>
        <taxon>Jimgerdemannia</taxon>
    </lineage>
</organism>
<dbReference type="EMBL" id="RBNI01005782">
    <property type="protein sequence ID" value="RUP46476.1"/>
    <property type="molecule type" value="Genomic_DNA"/>
</dbReference>